<organism evidence="1 2">
    <name type="scientific">Vespula pensylvanica</name>
    <name type="common">Western yellow jacket</name>
    <name type="synonym">Wasp</name>
    <dbReference type="NCBI Taxonomy" id="30213"/>
    <lineage>
        <taxon>Eukaryota</taxon>
        <taxon>Metazoa</taxon>
        <taxon>Ecdysozoa</taxon>
        <taxon>Arthropoda</taxon>
        <taxon>Hexapoda</taxon>
        <taxon>Insecta</taxon>
        <taxon>Pterygota</taxon>
        <taxon>Neoptera</taxon>
        <taxon>Endopterygota</taxon>
        <taxon>Hymenoptera</taxon>
        <taxon>Apocrita</taxon>
        <taxon>Aculeata</taxon>
        <taxon>Vespoidea</taxon>
        <taxon>Vespidae</taxon>
        <taxon>Vespinae</taxon>
        <taxon>Vespula</taxon>
    </lineage>
</organism>
<sequence length="183" mass="20208">MTRIVPLVGMYKQLEREAISHGRTPEAGINVSATALTSVTLSPSPSALPRHRSIPRTLLICHRRGRDGDGTLNRSYETLADLREPFINVFDVKKKLRIKLFTLAPEVGTTGRVNADQRNGTPFVGSEVGGAHLRHLQCTVLVLNRLPTLPRFGPISQTSLSSPKPPEFFQTDLTLSDASDFYF</sequence>
<name>A0A834P864_VESPE</name>
<dbReference type="AlphaFoldDB" id="A0A834P864"/>
<proteinExistence type="predicted"/>
<evidence type="ECO:0000313" key="2">
    <source>
        <dbReference type="Proteomes" id="UP000600918"/>
    </source>
</evidence>
<protein>
    <submittedName>
        <fullName evidence="1">Uncharacterized protein</fullName>
    </submittedName>
</protein>
<accession>A0A834P864</accession>
<dbReference type="Proteomes" id="UP000600918">
    <property type="component" value="Unassembled WGS sequence"/>
</dbReference>
<gene>
    <name evidence="1" type="ORF">H0235_004798</name>
</gene>
<dbReference type="EMBL" id="JACSDY010000003">
    <property type="protein sequence ID" value="KAF7431874.1"/>
    <property type="molecule type" value="Genomic_DNA"/>
</dbReference>
<evidence type="ECO:0000313" key="1">
    <source>
        <dbReference type="EMBL" id="KAF7431874.1"/>
    </source>
</evidence>
<keyword evidence="2" id="KW-1185">Reference proteome</keyword>
<comment type="caution">
    <text evidence="1">The sequence shown here is derived from an EMBL/GenBank/DDBJ whole genome shotgun (WGS) entry which is preliminary data.</text>
</comment>
<reference evidence="1" key="1">
    <citation type="journal article" date="2020" name="G3 (Bethesda)">
        <title>High-Quality Assemblies for Three Invasive Social Wasps from the &lt;i&gt;Vespula&lt;/i&gt; Genus.</title>
        <authorList>
            <person name="Harrop T.W.R."/>
            <person name="Guhlin J."/>
            <person name="McLaughlin G.M."/>
            <person name="Permina E."/>
            <person name="Stockwell P."/>
            <person name="Gilligan J."/>
            <person name="Le Lec M.F."/>
            <person name="Gruber M.A.M."/>
            <person name="Quinn O."/>
            <person name="Lovegrove M."/>
            <person name="Duncan E.J."/>
            <person name="Remnant E.J."/>
            <person name="Van Eeckhoven J."/>
            <person name="Graham B."/>
            <person name="Knapp R.A."/>
            <person name="Langford K.W."/>
            <person name="Kronenberg Z."/>
            <person name="Press M.O."/>
            <person name="Eacker S.M."/>
            <person name="Wilson-Rankin E.E."/>
            <person name="Purcell J."/>
            <person name="Lester P.J."/>
            <person name="Dearden P.K."/>
        </authorList>
    </citation>
    <scope>NUCLEOTIDE SEQUENCE</scope>
    <source>
        <strain evidence="1">Volc-1</strain>
    </source>
</reference>